<dbReference type="Proteomes" id="UP001229421">
    <property type="component" value="Unassembled WGS sequence"/>
</dbReference>
<name>A0AAD8K139_TARER</name>
<feature type="domain" description="AB hydrolase-1" evidence="1">
    <location>
        <begin position="13"/>
        <end position="121"/>
    </location>
</feature>
<dbReference type="InterPro" id="IPR029058">
    <property type="entry name" value="AB_hydrolase_fold"/>
</dbReference>
<dbReference type="Pfam" id="PF00561">
    <property type="entry name" value="Abhydrolase_1"/>
    <property type="match status" value="1"/>
</dbReference>
<dbReference type="AlphaFoldDB" id="A0AAD8K139"/>
<dbReference type="InterPro" id="IPR000073">
    <property type="entry name" value="AB_hydrolase_1"/>
</dbReference>
<dbReference type="Gene3D" id="3.40.50.1820">
    <property type="entry name" value="alpha/beta hydrolase"/>
    <property type="match status" value="1"/>
</dbReference>
<protein>
    <recommendedName>
        <fullName evidence="1">AB hydrolase-1 domain-containing protein</fullName>
    </recommendedName>
</protein>
<gene>
    <name evidence="2" type="ORF">QVD17_30199</name>
</gene>
<dbReference type="EMBL" id="JAUHHV010000008">
    <property type="protein sequence ID" value="KAK1414455.1"/>
    <property type="molecule type" value="Genomic_DNA"/>
</dbReference>
<proteinExistence type="predicted"/>
<evidence type="ECO:0000313" key="2">
    <source>
        <dbReference type="EMBL" id="KAK1414455.1"/>
    </source>
</evidence>
<evidence type="ECO:0000259" key="1">
    <source>
        <dbReference type="Pfam" id="PF00561"/>
    </source>
</evidence>
<dbReference type="GO" id="GO:0016787">
    <property type="term" value="F:hydrolase activity"/>
    <property type="evidence" value="ECO:0007669"/>
    <property type="project" value="UniProtKB-ARBA"/>
</dbReference>
<dbReference type="SUPFAM" id="SSF53474">
    <property type="entry name" value="alpha/beta-Hydrolases"/>
    <property type="match status" value="1"/>
</dbReference>
<dbReference type="InterPro" id="IPR052370">
    <property type="entry name" value="Meta-cleavage_hydrolase"/>
</dbReference>
<comment type="caution">
    <text evidence="2">The sequence shown here is derived from an EMBL/GenBank/DDBJ whole genome shotgun (WGS) entry which is preliminary data.</text>
</comment>
<keyword evidence="3" id="KW-1185">Reference proteome</keyword>
<sequence>MDQNSTYFPPTKPAVLFLHASTMDGIFTWFLQVLVLTREYSVYVPDLLFFGGSITDKNERSVSFQAEFVARGLEILKVEKVTLVGLSYGGIVGFKMAKLYPELVKSVVVSATIIDLTESISLEFYKQHGFTRWSDLLLPKTLDELNILITFGFHKFPWLPDFIYRHVLETMYTNIKERNELLENLVIPDKDANSYITQAIGRQNNVGFNKKCRPSSAIRATIQV</sequence>
<dbReference type="PANTHER" id="PTHR43139">
    <property type="entry name" value="SI:DKEY-122A22.2"/>
    <property type="match status" value="1"/>
</dbReference>
<organism evidence="2 3">
    <name type="scientific">Tagetes erecta</name>
    <name type="common">African marigold</name>
    <dbReference type="NCBI Taxonomy" id="13708"/>
    <lineage>
        <taxon>Eukaryota</taxon>
        <taxon>Viridiplantae</taxon>
        <taxon>Streptophyta</taxon>
        <taxon>Embryophyta</taxon>
        <taxon>Tracheophyta</taxon>
        <taxon>Spermatophyta</taxon>
        <taxon>Magnoliopsida</taxon>
        <taxon>eudicotyledons</taxon>
        <taxon>Gunneridae</taxon>
        <taxon>Pentapetalae</taxon>
        <taxon>asterids</taxon>
        <taxon>campanulids</taxon>
        <taxon>Asterales</taxon>
        <taxon>Asteraceae</taxon>
        <taxon>Asteroideae</taxon>
        <taxon>Heliantheae alliance</taxon>
        <taxon>Tageteae</taxon>
        <taxon>Tagetes</taxon>
    </lineage>
</organism>
<evidence type="ECO:0000313" key="3">
    <source>
        <dbReference type="Proteomes" id="UP001229421"/>
    </source>
</evidence>
<accession>A0AAD8K139</accession>
<dbReference type="PANTHER" id="PTHR43139:SF22">
    <property type="entry name" value="AB HYDROLASE-1 DOMAIN-CONTAINING PROTEIN"/>
    <property type="match status" value="1"/>
</dbReference>
<reference evidence="2" key="1">
    <citation type="journal article" date="2023" name="bioRxiv">
        <title>Improved chromosome-level genome assembly for marigold (Tagetes erecta).</title>
        <authorList>
            <person name="Jiang F."/>
            <person name="Yuan L."/>
            <person name="Wang S."/>
            <person name="Wang H."/>
            <person name="Xu D."/>
            <person name="Wang A."/>
            <person name="Fan W."/>
        </authorList>
    </citation>
    <scope>NUCLEOTIDE SEQUENCE</scope>
    <source>
        <strain evidence="2">WSJ</strain>
        <tissue evidence="2">Leaf</tissue>
    </source>
</reference>